<dbReference type="PANTHER" id="PTHR34979">
    <property type="entry name" value="INNER MEMBRANE PROTEIN YGAZ"/>
    <property type="match status" value="1"/>
</dbReference>
<evidence type="ECO:0000313" key="9">
    <source>
        <dbReference type="EMBL" id="MSS78047.1"/>
    </source>
</evidence>
<organism evidence="9 10">
    <name type="scientific">Anaerococcus porci</name>
    <dbReference type="NCBI Taxonomy" id="2652269"/>
    <lineage>
        <taxon>Bacteria</taxon>
        <taxon>Bacillati</taxon>
        <taxon>Bacillota</taxon>
        <taxon>Tissierellia</taxon>
        <taxon>Tissierellales</taxon>
        <taxon>Peptoniphilaceae</taxon>
        <taxon>Anaerococcus</taxon>
    </lineage>
</organism>
<evidence type="ECO:0000313" key="10">
    <source>
        <dbReference type="Proteomes" id="UP000441925"/>
    </source>
</evidence>
<keyword evidence="6 8" id="KW-1133">Transmembrane helix</keyword>
<reference evidence="9 10" key="1">
    <citation type="submission" date="2019-08" db="EMBL/GenBank/DDBJ databases">
        <title>In-depth cultivation of the pig gut microbiome towards novel bacterial diversity and tailored functional studies.</title>
        <authorList>
            <person name="Wylensek D."/>
            <person name="Hitch T.C.A."/>
            <person name="Clavel T."/>
        </authorList>
    </citation>
    <scope>NUCLEOTIDE SEQUENCE [LARGE SCALE GENOMIC DNA]</scope>
    <source>
        <strain evidence="9 10">WCA-380-WT-2B</strain>
    </source>
</reference>
<keyword evidence="10" id="KW-1185">Reference proteome</keyword>
<gene>
    <name evidence="9" type="ORF">FYJ26_06385</name>
</gene>
<keyword evidence="7 8" id="KW-0472">Membrane</keyword>
<evidence type="ECO:0000256" key="8">
    <source>
        <dbReference type="SAM" id="Phobius"/>
    </source>
</evidence>
<keyword evidence="5 8" id="KW-0812">Transmembrane</keyword>
<proteinExistence type="inferred from homology"/>
<evidence type="ECO:0000256" key="5">
    <source>
        <dbReference type="ARBA" id="ARBA00022692"/>
    </source>
</evidence>
<protein>
    <submittedName>
        <fullName evidence="9">AzlC family ABC transporter permease</fullName>
    </submittedName>
</protein>
<dbReference type="InterPro" id="IPR011606">
    <property type="entry name" value="Brnchd-chn_aa_trnsp_permease"/>
</dbReference>
<feature type="transmembrane region" description="Helical" evidence="8">
    <location>
        <begin position="185"/>
        <end position="218"/>
    </location>
</feature>
<comment type="caution">
    <text evidence="9">The sequence shown here is derived from an EMBL/GenBank/DDBJ whole genome shotgun (WGS) entry which is preliminary data.</text>
</comment>
<dbReference type="GO" id="GO:1903785">
    <property type="term" value="P:L-valine transmembrane transport"/>
    <property type="evidence" value="ECO:0007669"/>
    <property type="project" value="TreeGrafter"/>
</dbReference>
<keyword evidence="4" id="KW-1003">Cell membrane</keyword>
<dbReference type="EMBL" id="VULQ01000006">
    <property type="protein sequence ID" value="MSS78047.1"/>
    <property type="molecule type" value="Genomic_DNA"/>
</dbReference>
<evidence type="ECO:0000256" key="6">
    <source>
        <dbReference type="ARBA" id="ARBA00022989"/>
    </source>
</evidence>
<dbReference type="Pfam" id="PF03591">
    <property type="entry name" value="AzlC"/>
    <property type="match status" value="1"/>
</dbReference>
<evidence type="ECO:0000256" key="2">
    <source>
        <dbReference type="ARBA" id="ARBA00010735"/>
    </source>
</evidence>
<sequence>MKIAFKKAFPYTVPILLGYLFLGIAFGLLASEVGLSAIQTGLISAVIYAGSLQYALIPIFANPISLISIAIFSLSINIRYLFYGLTLIRPFKKTKHKLFFIHGLSDEAFALITSLKTPKNVKREDFILAIEILSYIYWVFACFLGGLFGDFFDINTKELDFVLIAMFMALFVGNIKEPKKVIPSIIGIIIPFICLLIFGSGSFMIPSIVIIVIVLLFFRKQIEENNYAKFY</sequence>
<name>A0A6N7VW24_9FIRM</name>
<dbReference type="GO" id="GO:0005886">
    <property type="term" value="C:plasma membrane"/>
    <property type="evidence" value="ECO:0007669"/>
    <property type="project" value="UniProtKB-SubCell"/>
</dbReference>
<evidence type="ECO:0000256" key="3">
    <source>
        <dbReference type="ARBA" id="ARBA00022448"/>
    </source>
</evidence>
<evidence type="ECO:0000256" key="4">
    <source>
        <dbReference type="ARBA" id="ARBA00022475"/>
    </source>
</evidence>
<feature type="transmembrane region" description="Helical" evidence="8">
    <location>
        <begin position="12"/>
        <end position="30"/>
    </location>
</feature>
<dbReference type="RefSeq" id="WP_154540787.1">
    <property type="nucleotide sequence ID" value="NZ_VULQ01000006.1"/>
</dbReference>
<evidence type="ECO:0000256" key="1">
    <source>
        <dbReference type="ARBA" id="ARBA00004651"/>
    </source>
</evidence>
<comment type="subcellular location">
    <subcellularLocation>
        <location evidence="1">Cell membrane</location>
        <topology evidence="1">Multi-pass membrane protein</topology>
    </subcellularLocation>
</comment>
<dbReference type="PANTHER" id="PTHR34979:SF1">
    <property type="entry name" value="INNER MEMBRANE PROTEIN YGAZ"/>
    <property type="match status" value="1"/>
</dbReference>
<feature type="transmembrane region" description="Helical" evidence="8">
    <location>
        <begin position="154"/>
        <end position="173"/>
    </location>
</feature>
<comment type="similarity">
    <text evidence="2">Belongs to the AzlC family.</text>
</comment>
<feature type="transmembrane region" description="Helical" evidence="8">
    <location>
        <begin position="126"/>
        <end position="148"/>
    </location>
</feature>
<dbReference type="AlphaFoldDB" id="A0A6N7VW24"/>
<evidence type="ECO:0000256" key="7">
    <source>
        <dbReference type="ARBA" id="ARBA00023136"/>
    </source>
</evidence>
<accession>A0A6N7VW24</accession>
<feature type="transmembrane region" description="Helical" evidence="8">
    <location>
        <begin position="67"/>
        <end position="88"/>
    </location>
</feature>
<feature type="transmembrane region" description="Helical" evidence="8">
    <location>
        <begin position="42"/>
        <end position="61"/>
    </location>
</feature>
<keyword evidence="3" id="KW-0813">Transport</keyword>
<dbReference type="Proteomes" id="UP000441925">
    <property type="component" value="Unassembled WGS sequence"/>
</dbReference>